<organism evidence="3">
    <name type="scientific">Selaginella moellendorffii</name>
    <name type="common">Spikemoss</name>
    <dbReference type="NCBI Taxonomy" id="88036"/>
    <lineage>
        <taxon>Eukaryota</taxon>
        <taxon>Viridiplantae</taxon>
        <taxon>Streptophyta</taxon>
        <taxon>Embryophyta</taxon>
        <taxon>Tracheophyta</taxon>
        <taxon>Lycopodiopsida</taxon>
        <taxon>Selaginellales</taxon>
        <taxon>Selaginellaceae</taxon>
        <taxon>Selaginella</taxon>
    </lineage>
</organism>
<dbReference type="GO" id="GO:0009941">
    <property type="term" value="C:chloroplast envelope"/>
    <property type="evidence" value="ECO:0000318"/>
    <property type="project" value="GO_Central"/>
</dbReference>
<dbReference type="FunCoup" id="D8SZY9">
    <property type="interactions" value="1335"/>
</dbReference>
<accession>D8SZY9</accession>
<dbReference type="PANTHER" id="PTHR34809:SF1">
    <property type="entry name" value="MALTOSE EXCESS PROTEIN 1, CHLOROPLASTIC-RELATED"/>
    <property type="match status" value="1"/>
</dbReference>
<gene>
    <name evidence="2" type="primary">Mex1L1</name>
    <name evidence="2" type="ORF">SELMODRAFT_184196</name>
</gene>
<keyword evidence="1" id="KW-0812">Transmembrane</keyword>
<dbReference type="EMBL" id="GL377657">
    <property type="protein sequence ID" value="EFJ09929.1"/>
    <property type="molecule type" value="Genomic_DNA"/>
</dbReference>
<dbReference type="STRING" id="88036.D8SZY9"/>
<dbReference type="AlphaFoldDB" id="D8SZY9"/>
<dbReference type="GO" id="GO:0005363">
    <property type="term" value="F:maltose transmembrane transporter activity"/>
    <property type="evidence" value="ECO:0000318"/>
    <property type="project" value="GO_Central"/>
</dbReference>
<reference evidence="2 3" key="1">
    <citation type="journal article" date="2011" name="Science">
        <title>The Selaginella genome identifies genetic changes associated with the evolution of vascular plants.</title>
        <authorList>
            <person name="Banks J.A."/>
            <person name="Nishiyama T."/>
            <person name="Hasebe M."/>
            <person name="Bowman J.L."/>
            <person name="Gribskov M."/>
            <person name="dePamphilis C."/>
            <person name="Albert V.A."/>
            <person name="Aono N."/>
            <person name="Aoyama T."/>
            <person name="Ambrose B.A."/>
            <person name="Ashton N.W."/>
            <person name="Axtell M.J."/>
            <person name="Barker E."/>
            <person name="Barker M.S."/>
            <person name="Bennetzen J.L."/>
            <person name="Bonawitz N.D."/>
            <person name="Chapple C."/>
            <person name="Cheng C."/>
            <person name="Correa L.G."/>
            <person name="Dacre M."/>
            <person name="DeBarry J."/>
            <person name="Dreyer I."/>
            <person name="Elias M."/>
            <person name="Engstrom E.M."/>
            <person name="Estelle M."/>
            <person name="Feng L."/>
            <person name="Finet C."/>
            <person name="Floyd S.K."/>
            <person name="Frommer W.B."/>
            <person name="Fujita T."/>
            <person name="Gramzow L."/>
            <person name="Gutensohn M."/>
            <person name="Harholt J."/>
            <person name="Hattori M."/>
            <person name="Heyl A."/>
            <person name="Hirai T."/>
            <person name="Hiwatashi Y."/>
            <person name="Ishikawa M."/>
            <person name="Iwata M."/>
            <person name="Karol K.G."/>
            <person name="Koehler B."/>
            <person name="Kolukisaoglu U."/>
            <person name="Kubo M."/>
            <person name="Kurata T."/>
            <person name="Lalonde S."/>
            <person name="Li K."/>
            <person name="Li Y."/>
            <person name="Litt A."/>
            <person name="Lyons E."/>
            <person name="Manning G."/>
            <person name="Maruyama T."/>
            <person name="Michael T.P."/>
            <person name="Mikami K."/>
            <person name="Miyazaki S."/>
            <person name="Morinaga S."/>
            <person name="Murata T."/>
            <person name="Mueller-Roeber B."/>
            <person name="Nelson D.R."/>
            <person name="Obara M."/>
            <person name="Oguri Y."/>
            <person name="Olmstead R.G."/>
            <person name="Onodera N."/>
            <person name="Petersen B.L."/>
            <person name="Pils B."/>
            <person name="Prigge M."/>
            <person name="Rensing S.A."/>
            <person name="Riano-Pachon D.M."/>
            <person name="Roberts A.W."/>
            <person name="Sato Y."/>
            <person name="Scheller H.V."/>
            <person name="Schulz B."/>
            <person name="Schulz C."/>
            <person name="Shakirov E.V."/>
            <person name="Shibagaki N."/>
            <person name="Shinohara N."/>
            <person name="Shippen D.E."/>
            <person name="Soerensen I."/>
            <person name="Sotooka R."/>
            <person name="Sugimoto N."/>
            <person name="Sugita M."/>
            <person name="Sumikawa N."/>
            <person name="Tanurdzic M."/>
            <person name="Theissen G."/>
            <person name="Ulvskov P."/>
            <person name="Wakazuki S."/>
            <person name="Weng J.K."/>
            <person name="Willats W.W."/>
            <person name="Wipf D."/>
            <person name="Wolf P.G."/>
            <person name="Yang L."/>
            <person name="Zimmer A.D."/>
            <person name="Zhu Q."/>
            <person name="Mitros T."/>
            <person name="Hellsten U."/>
            <person name="Loque D."/>
            <person name="Otillar R."/>
            <person name="Salamov A."/>
            <person name="Schmutz J."/>
            <person name="Shapiro H."/>
            <person name="Lindquist E."/>
            <person name="Lucas S."/>
            <person name="Rokhsar D."/>
            <person name="Grigoriev I.V."/>
        </authorList>
    </citation>
    <scope>NUCLEOTIDE SEQUENCE [LARGE SCALE GENOMIC DNA]</scope>
</reference>
<feature type="transmembrane region" description="Helical" evidence="1">
    <location>
        <begin position="223"/>
        <end position="241"/>
    </location>
</feature>
<dbReference type="HOGENOM" id="CLU_049521_0_0_1"/>
<protein>
    <submittedName>
        <fullName evidence="2">Uncharacterized protein Mex1L1</fullName>
    </submittedName>
</protein>
<name>D8SZY9_SELML</name>
<feature type="transmembrane region" description="Helical" evidence="1">
    <location>
        <begin position="342"/>
        <end position="364"/>
    </location>
</feature>
<proteinExistence type="predicted"/>
<feature type="transmembrane region" description="Helical" evidence="1">
    <location>
        <begin position="104"/>
        <end position="122"/>
    </location>
</feature>
<feature type="transmembrane region" description="Helical" evidence="1">
    <location>
        <begin position="278"/>
        <end position="298"/>
    </location>
</feature>
<dbReference type="eggNOG" id="ENOG502QTKC">
    <property type="taxonomic scope" value="Eukaryota"/>
</dbReference>
<keyword evidence="1" id="KW-0472">Membrane</keyword>
<dbReference type="KEGG" id="smo:SELMODRAFT_184196"/>
<feature type="transmembrane region" description="Helical" evidence="1">
    <location>
        <begin position="370"/>
        <end position="397"/>
    </location>
</feature>
<evidence type="ECO:0000313" key="3">
    <source>
        <dbReference type="Proteomes" id="UP000001514"/>
    </source>
</evidence>
<dbReference type="OMA" id="YQEWDSV"/>
<feature type="transmembrane region" description="Helical" evidence="1">
    <location>
        <begin position="191"/>
        <end position="211"/>
    </location>
</feature>
<dbReference type="InterPro" id="IPR034628">
    <property type="entry name" value="MEX1/MEX1-like"/>
</dbReference>
<feature type="transmembrane region" description="Helical" evidence="1">
    <location>
        <begin position="165"/>
        <end position="185"/>
    </location>
</feature>
<feature type="transmembrane region" description="Helical" evidence="1">
    <location>
        <begin position="310"/>
        <end position="330"/>
    </location>
</feature>
<dbReference type="Proteomes" id="UP000001514">
    <property type="component" value="Unassembled WGS sequence"/>
</dbReference>
<dbReference type="InParanoid" id="D8SZY9"/>
<feature type="transmembrane region" description="Helical" evidence="1">
    <location>
        <begin position="247"/>
        <end position="266"/>
    </location>
</feature>
<sequence>MDAISMPHSSIRVPQSLQMLQRRQGYDKISPGSLWSSDRASNPLVGANASRLGAPRSSPLLSFIPKRGAPVRCSDTSPTTFHRPKDEKLENETYKYWNATTEQLAGSATLAFLLLQLPQTILNAQNLMAGNNSALFAVSWMSLLTSLMGNLSLLSYFVMKKENGAMIVQAVGVLSTYVVLAQLAIAGSMPSTVFLATSIAVIVGYVINFLNYKGYLRSELWKLWQDIISVGGVSVLSQVMWSTFEPFLPSTILPGVFAFVTTLTLIIQDRKGKLSEPLHKFVGGLAAWSATLLFMWSPVAQMWTNITNPANLRGLSVITVLLAMVGNSLLLPRALFTRDSMWFTGSSWGALVQGWGLLLSMYIYECVSGSVFLGITAGLAFWIGTVLPNSLQIFFLMDDHTGNMLVMDSKANSLSSPFTPLAELLSSTRE</sequence>
<keyword evidence="3" id="KW-1185">Reference proteome</keyword>
<evidence type="ECO:0000313" key="2">
    <source>
        <dbReference type="EMBL" id="EFJ09929.1"/>
    </source>
</evidence>
<dbReference type="Gramene" id="EFJ09929">
    <property type="protein sequence ID" value="EFJ09929"/>
    <property type="gene ID" value="SELMODRAFT_184196"/>
</dbReference>
<keyword evidence="1" id="KW-1133">Transmembrane helix</keyword>
<feature type="transmembrane region" description="Helical" evidence="1">
    <location>
        <begin position="134"/>
        <end position="158"/>
    </location>
</feature>
<evidence type="ECO:0000256" key="1">
    <source>
        <dbReference type="SAM" id="Phobius"/>
    </source>
</evidence>
<dbReference type="PANTHER" id="PTHR34809">
    <property type="entry name" value="MALTOSE EXCESS PROTEIN 1, CHLOROPLASTIC-RELATED"/>
    <property type="match status" value="1"/>
</dbReference>